<feature type="domain" description="C2" evidence="3">
    <location>
        <begin position="64"/>
        <end position="195"/>
    </location>
</feature>
<dbReference type="EMBL" id="JAHUTJ010035236">
    <property type="protein sequence ID" value="MED6278379.1"/>
    <property type="molecule type" value="Genomic_DNA"/>
</dbReference>
<sequence>MLLPTVNPKPPSQEVAGETEPMQQFAPDDSEKLPEPIVPPAWTIGSVSWEIEELVSRALRTEPDPGNEPTNCTYVPAAHSTASWQPKLPGEESQHGTDHYVIINLHLDRKIIDTKETKVASSPNPIWNAPFLFDLPPGDITQLPLALEFIVMQGRLYTKNSILGRVLIGSDALDAGREHWREICCLGQTETTRWHTIQSDTV</sequence>
<name>A0ABU7DXI1_9TELE</name>
<dbReference type="Gene3D" id="2.60.40.150">
    <property type="entry name" value="C2 domain"/>
    <property type="match status" value="1"/>
</dbReference>
<proteinExistence type="inferred from homology"/>
<evidence type="ECO:0000313" key="4">
    <source>
        <dbReference type="EMBL" id="MED6278379.1"/>
    </source>
</evidence>
<dbReference type="Pfam" id="PF00168">
    <property type="entry name" value="C2"/>
    <property type="match status" value="1"/>
</dbReference>
<dbReference type="PROSITE" id="PS50004">
    <property type="entry name" value="C2"/>
    <property type="match status" value="1"/>
</dbReference>
<dbReference type="PANTHER" id="PTHR10024">
    <property type="entry name" value="SYNAPTOTAGMIN"/>
    <property type="match status" value="1"/>
</dbReference>
<dbReference type="PANTHER" id="PTHR10024:SF351">
    <property type="entry name" value="SYNAPTOTAGMIN-4-LIKE"/>
    <property type="match status" value="1"/>
</dbReference>
<dbReference type="InterPro" id="IPR035892">
    <property type="entry name" value="C2_domain_sf"/>
</dbReference>
<dbReference type="InterPro" id="IPR000008">
    <property type="entry name" value="C2_dom"/>
</dbReference>
<accession>A0ABU7DXI1</accession>
<evidence type="ECO:0000313" key="5">
    <source>
        <dbReference type="Proteomes" id="UP001352852"/>
    </source>
</evidence>
<evidence type="ECO:0000256" key="2">
    <source>
        <dbReference type="SAM" id="MobiDB-lite"/>
    </source>
</evidence>
<feature type="region of interest" description="Disordered" evidence="2">
    <location>
        <begin position="1"/>
        <end position="37"/>
    </location>
</feature>
<dbReference type="Proteomes" id="UP001352852">
    <property type="component" value="Unassembled WGS sequence"/>
</dbReference>
<organism evidence="4 5">
    <name type="scientific">Characodon lateralis</name>
    <dbReference type="NCBI Taxonomy" id="208331"/>
    <lineage>
        <taxon>Eukaryota</taxon>
        <taxon>Metazoa</taxon>
        <taxon>Chordata</taxon>
        <taxon>Craniata</taxon>
        <taxon>Vertebrata</taxon>
        <taxon>Euteleostomi</taxon>
        <taxon>Actinopterygii</taxon>
        <taxon>Neopterygii</taxon>
        <taxon>Teleostei</taxon>
        <taxon>Neoteleostei</taxon>
        <taxon>Acanthomorphata</taxon>
        <taxon>Ovalentaria</taxon>
        <taxon>Atherinomorphae</taxon>
        <taxon>Cyprinodontiformes</taxon>
        <taxon>Goodeidae</taxon>
        <taxon>Characodon</taxon>
    </lineage>
</organism>
<evidence type="ECO:0000256" key="1">
    <source>
        <dbReference type="ARBA" id="ARBA00006996"/>
    </source>
</evidence>
<evidence type="ECO:0000259" key="3">
    <source>
        <dbReference type="PROSITE" id="PS50004"/>
    </source>
</evidence>
<gene>
    <name evidence="4" type="ORF">CHARACLAT_023247</name>
</gene>
<comment type="caution">
    <text evidence="4">The sequence shown here is derived from an EMBL/GenBank/DDBJ whole genome shotgun (WGS) entry which is preliminary data.</text>
</comment>
<reference evidence="4 5" key="1">
    <citation type="submission" date="2021-06" db="EMBL/GenBank/DDBJ databases">
        <authorList>
            <person name="Palmer J.M."/>
        </authorList>
    </citation>
    <scope>NUCLEOTIDE SEQUENCE [LARGE SCALE GENOMIC DNA]</scope>
    <source>
        <strain evidence="4 5">CL_MEX2019</strain>
        <tissue evidence="4">Muscle</tissue>
    </source>
</reference>
<comment type="similarity">
    <text evidence="1">Belongs to the synaptotagmin family.</text>
</comment>
<protein>
    <recommendedName>
        <fullName evidence="3">C2 domain-containing protein</fullName>
    </recommendedName>
</protein>
<keyword evidence="5" id="KW-1185">Reference proteome</keyword>
<dbReference type="SUPFAM" id="SSF49562">
    <property type="entry name" value="C2 domain (Calcium/lipid-binding domain, CaLB)"/>
    <property type="match status" value="1"/>
</dbReference>